<reference evidence="2 3" key="1">
    <citation type="journal article" date="2020" name="G3 (Bethesda)">
        <title>Draft Genome of the Common Snapping Turtle, Chelydra serpentina, a Model for Phenotypic Plasticity in Reptiles.</title>
        <authorList>
            <person name="Das D."/>
            <person name="Singh S.K."/>
            <person name="Bierstedt J."/>
            <person name="Erickson A."/>
            <person name="Galli G.L.J."/>
            <person name="Crossley D.A. 2nd"/>
            <person name="Rhen T."/>
        </authorList>
    </citation>
    <scope>NUCLEOTIDE SEQUENCE [LARGE SCALE GENOMIC DNA]</scope>
    <source>
        <strain evidence="2">KW</strain>
    </source>
</reference>
<accession>A0A8T1S1D6</accession>
<organism evidence="2 3">
    <name type="scientific">Chelydra serpentina</name>
    <name type="common">Snapping turtle</name>
    <name type="synonym">Testudo serpentina</name>
    <dbReference type="NCBI Taxonomy" id="8475"/>
    <lineage>
        <taxon>Eukaryota</taxon>
        <taxon>Metazoa</taxon>
        <taxon>Chordata</taxon>
        <taxon>Craniata</taxon>
        <taxon>Vertebrata</taxon>
        <taxon>Euteleostomi</taxon>
        <taxon>Archelosauria</taxon>
        <taxon>Testudinata</taxon>
        <taxon>Testudines</taxon>
        <taxon>Cryptodira</taxon>
        <taxon>Durocryptodira</taxon>
        <taxon>Americhelydia</taxon>
        <taxon>Chelydroidea</taxon>
        <taxon>Chelydridae</taxon>
        <taxon>Chelydra</taxon>
    </lineage>
</organism>
<keyword evidence="3" id="KW-1185">Reference proteome</keyword>
<evidence type="ECO:0000256" key="1">
    <source>
        <dbReference type="SAM" id="MobiDB-lite"/>
    </source>
</evidence>
<sequence>WNPPPTLATTSSQVIGSTYGAIIESTPWSPGGRVLIRYCLLHRRLLNYLASQREYMLHSVRRHHAQRTNHHLRTTQSILTPKEDVEEQSAIPYNLRSRKGSQKQTTNNNNKKSSSKPSAYCLVGVKP</sequence>
<feature type="compositionally biased region" description="Low complexity" evidence="1">
    <location>
        <begin position="102"/>
        <end position="116"/>
    </location>
</feature>
<feature type="compositionally biased region" description="Basic residues" evidence="1">
    <location>
        <begin position="62"/>
        <end position="73"/>
    </location>
</feature>
<dbReference type="AlphaFoldDB" id="A0A8T1S1D6"/>
<dbReference type="EMBL" id="JAHGAV010001208">
    <property type="protein sequence ID" value="KAG6922638.1"/>
    <property type="molecule type" value="Genomic_DNA"/>
</dbReference>
<feature type="non-terminal residue" evidence="2">
    <location>
        <position position="1"/>
    </location>
</feature>
<gene>
    <name evidence="2" type="ORF">G0U57_001650</name>
</gene>
<proteinExistence type="predicted"/>
<evidence type="ECO:0000313" key="2">
    <source>
        <dbReference type="EMBL" id="KAG6922638.1"/>
    </source>
</evidence>
<name>A0A8T1S1D6_CHESE</name>
<feature type="region of interest" description="Disordered" evidence="1">
    <location>
        <begin position="62"/>
        <end position="127"/>
    </location>
</feature>
<protein>
    <submittedName>
        <fullName evidence="2">Uncharacterized protein</fullName>
    </submittedName>
</protein>
<dbReference type="Proteomes" id="UP000765507">
    <property type="component" value="Unassembled WGS sequence"/>
</dbReference>
<evidence type="ECO:0000313" key="3">
    <source>
        <dbReference type="Proteomes" id="UP000765507"/>
    </source>
</evidence>
<comment type="caution">
    <text evidence="2">The sequence shown here is derived from an EMBL/GenBank/DDBJ whole genome shotgun (WGS) entry which is preliminary data.</text>
</comment>